<evidence type="ECO:0000313" key="9">
    <source>
        <dbReference type="Proteomes" id="UP000612456"/>
    </source>
</evidence>
<feature type="binding site" evidence="6">
    <location>
        <position position="151"/>
    </location>
    <ligand>
        <name>FMN</name>
        <dbReference type="ChEBI" id="CHEBI:58210"/>
    </ligand>
</feature>
<dbReference type="InterPro" id="IPR011251">
    <property type="entry name" value="Luciferase-like_dom"/>
</dbReference>
<evidence type="ECO:0000256" key="1">
    <source>
        <dbReference type="ARBA" id="ARBA00022630"/>
    </source>
</evidence>
<evidence type="ECO:0000313" key="8">
    <source>
        <dbReference type="EMBL" id="GGD88609.1"/>
    </source>
</evidence>
<feature type="binding site" evidence="6">
    <location>
        <position position="97"/>
    </location>
    <ligand>
        <name>FMN</name>
        <dbReference type="ChEBI" id="CHEBI:58210"/>
    </ligand>
</feature>
<accession>A0A916ZCH5</accession>
<dbReference type="Proteomes" id="UP000612456">
    <property type="component" value="Unassembled WGS sequence"/>
</dbReference>
<name>A0A916ZCH5_9BACL</name>
<evidence type="ECO:0000256" key="3">
    <source>
        <dbReference type="ARBA" id="ARBA00023002"/>
    </source>
</evidence>
<dbReference type="InterPro" id="IPR051260">
    <property type="entry name" value="Diverse_substr_monoxygenases"/>
</dbReference>
<dbReference type="EMBL" id="BMHP01000004">
    <property type="protein sequence ID" value="GGD88609.1"/>
    <property type="molecule type" value="Genomic_DNA"/>
</dbReference>
<keyword evidence="2 6" id="KW-0288">FMN</keyword>
<dbReference type="GO" id="GO:0016705">
    <property type="term" value="F:oxidoreductase activity, acting on paired donors, with incorporation or reduction of molecular oxygen"/>
    <property type="evidence" value="ECO:0007669"/>
    <property type="project" value="InterPro"/>
</dbReference>
<keyword evidence="1 6" id="KW-0285">Flavoprotein</keyword>
<dbReference type="NCBIfam" id="TIGR03860">
    <property type="entry name" value="FMN_nitrolo"/>
    <property type="match status" value="1"/>
</dbReference>
<dbReference type="PANTHER" id="PTHR30011">
    <property type="entry name" value="ALKANESULFONATE MONOOXYGENASE-RELATED"/>
    <property type="match status" value="1"/>
</dbReference>
<dbReference type="InterPro" id="IPR016215">
    <property type="entry name" value="NTA_MOA"/>
</dbReference>
<keyword evidence="4 8" id="KW-0503">Monooxygenase</keyword>
<evidence type="ECO:0000256" key="4">
    <source>
        <dbReference type="ARBA" id="ARBA00023033"/>
    </source>
</evidence>
<reference evidence="8" key="1">
    <citation type="journal article" date="2014" name="Int. J. Syst. Evol. Microbiol.">
        <title>Complete genome sequence of Corynebacterium casei LMG S-19264T (=DSM 44701T), isolated from a smear-ripened cheese.</title>
        <authorList>
            <consortium name="US DOE Joint Genome Institute (JGI-PGF)"/>
            <person name="Walter F."/>
            <person name="Albersmeier A."/>
            <person name="Kalinowski J."/>
            <person name="Ruckert C."/>
        </authorList>
    </citation>
    <scope>NUCLEOTIDE SEQUENCE</scope>
    <source>
        <strain evidence="8">CGMCC 1.15178</strain>
    </source>
</reference>
<dbReference type="GO" id="GO:0004497">
    <property type="term" value="F:monooxygenase activity"/>
    <property type="evidence" value="ECO:0007669"/>
    <property type="project" value="UniProtKB-KW"/>
</dbReference>
<feature type="binding site" evidence="6">
    <location>
        <position position="60"/>
    </location>
    <ligand>
        <name>FMN</name>
        <dbReference type="ChEBI" id="CHEBI:58210"/>
    </ligand>
</feature>
<dbReference type="SUPFAM" id="SSF51679">
    <property type="entry name" value="Bacterial luciferase-like"/>
    <property type="match status" value="1"/>
</dbReference>
<feature type="binding site" evidence="6">
    <location>
        <position position="222"/>
    </location>
    <ligand>
        <name>FMN</name>
        <dbReference type="ChEBI" id="CHEBI:58210"/>
    </ligand>
</feature>
<reference evidence="8" key="2">
    <citation type="submission" date="2020-09" db="EMBL/GenBank/DDBJ databases">
        <authorList>
            <person name="Sun Q."/>
            <person name="Zhou Y."/>
        </authorList>
    </citation>
    <scope>NUCLEOTIDE SEQUENCE</scope>
    <source>
        <strain evidence="8">CGMCC 1.15178</strain>
    </source>
</reference>
<dbReference type="Gene3D" id="3.20.20.30">
    <property type="entry name" value="Luciferase-like domain"/>
    <property type="match status" value="1"/>
</dbReference>
<evidence type="ECO:0000259" key="7">
    <source>
        <dbReference type="Pfam" id="PF00296"/>
    </source>
</evidence>
<comment type="similarity">
    <text evidence="5">Belongs to the NtaA/SnaA/DszA monooxygenase family.</text>
</comment>
<evidence type="ECO:0000256" key="5">
    <source>
        <dbReference type="ARBA" id="ARBA00033748"/>
    </source>
</evidence>
<evidence type="ECO:0000256" key="6">
    <source>
        <dbReference type="PIRSR" id="PIRSR000337-1"/>
    </source>
</evidence>
<feature type="domain" description="Luciferase-like" evidence="7">
    <location>
        <begin position="24"/>
        <end position="381"/>
    </location>
</feature>
<gene>
    <name evidence="8" type="ORF">GCM10010911_53960</name>
</gene>
<evidence type="ECO:0000256" key="2">
    <source>
        <dbReference type="ARBA" id="ARBA00022643"/>
    </source>
</evidence>
<sequence>MANKRNKQMKLGARVFGIGHYRTSWRHPDVPSDGNVNFAEHIRQVQEAEAAKFDFVFFSDRLYFDEHSAPKSVNQFEPLTLLAALASITKNIGLVATLSTSYSEPFNAARQFMSIDKISGGRAGWNVVSTALSGASLNYSRDAHYGHAERYQRAQEYLDVVQGLWDSWEDDAFVYDKENNVFYDKDKLHTLNYEGEFFKVRGPLNINRSPQGQPVIFQAGQSEAGKKFAAEYAEGVYTIPISYEEANTFFEDLKARVVKVGRDEDDILIFAGLNPVIGRTEEEAQAKFEEVLSYITYEEALTEIKLFFKNVDLFKFDPDAPFPDLQDEGNEGYSYMANRIKKAAKEYGLTLRQAAFRYGTPKSEFVGTPEQIADRMQKWFEGRACDGFFVWPPYSEGTREFIDLVLPILRERGLFREEYESTTLRGNLGLDFVPNRYAKS</sequence>
<dbReference type="InterPro" id="IPR036661">
    <property type="entry name" value="Luciferase-like_sf"/>
</dbReference>
<dbReference type="PIRSF" id="PIRSF000337">
    <property type="entry name" value="NTA_MOA"/>
    <property type="match status" value="1"/>
</dbReference>
<dbReference type="Pfam" id="PF00296">
    <property type="entry name" value="Bac_luciferase"/>
    <property type="match status" value="1"/>
</dbReference>
<dbReference type="CDD" id="cd01095">
    <property type="entry name" value="Nitrilotriacetate_monoxgenase"/>
    <property type="match status" value="1"/>
</dbReference>
<organism evidence="8 9">
    <name type="scientific">Paenibacillus nasutitermitis</name>
    <dbReference type="NCBI Taxonomy" id="1652958"/>
    <lineage>
        <taxon>Bacteria</taxon>
        <taxon>Bacillati</taxon>
        <taxon>Bacillota</taxon>
        <taxon>Bacilli</taxon>
        <taxon>Bacillales</taxon>
        <taxon>Paenibacillaceae</taxon>
        <taxon>Paenibacillus</taxon>
    </lineage>
</organism>
<keyword evidence="9" id="KW-1185">Reference proteome</keyword>
<dbReference type="AlphaFoldDB" id="A0A916ZCH5"/>
<feature type="binding site" evidence="6">
    <location>
        <position position="147"/>
    </location>
    <ligand>
        <name>FMN</name>
        <dbReference type="ChEBI" id="CHEBI:58210"/>
    </ligand>
</feature>
<protein>
    <submittedName>
        <fullName evidence="8">Monooxygenase</fullName>
    </submittedName>
</protein>
<dbReference type="RefSeq" id="WP_188996888.1">
    <property type="nucleotide sequence ID" value="NZ_BMHP01000004.1"/>
</dbReference>
<dbReference type="PANTHER" id="PTHR30011:SF16">
    <property type="entry name" value="C2H2 FINGER DOMAIN TRANSCRIPTION FACTOR (EUROFUNG)-RELATED"/>
    <property type="match status" value="1"/>
</dbReference>
<proteinExistence type="inferred from homology"/>
<comment type="caution">
    <text evidence="8">The sequence shown here is derived from an EMBL/GenBank/DDBJ whole genome shotgun (WGS) entry which is preliminary data.</text>
</comment>
<keyword evidence="3" id="KW-0560">Oxidoreductase</keyword>